<dbReference type="AlphaFoldDB" id="A0A1M4UKI5"/>
<evidence type="ECO:0000256" key="1">
    <source>
        <dbReference type="SAM" id="Phobius"/>
    </source>
</evidence>
<dbReference type="RefSeq" id="WP_027309476.1">
    <property type="nucleotide sequence ID" value="NZ_FQVG01000008.1"/>
</dbReference>
<keyword evidence="3" id="KW-1185">Reference proteome</keyword>
<evidence type="ECO:0000313" key="3">
    <source>
        <dbReference type="Proteomes" id="UP000184423"/>
    </source>
</evidence>
<accession>A0A1M4UKI5</accession>
<proteinExistence type="predicted"/>
<feature type="transmembrane region" description="Helical" evidence="1">
    <location>
        <begin position="50"/>
        <end position="67"/>
    </location>
</feature>
<feature type="transmembrane region" description="Helical" evidence="1">
    <location>
        <begin position="16"/>
        <end position="38"/>
    </location>
</feature>
<dbReference type="Proteomes" id="UP000184423">
    <property type="component" value="Unassembled WGS sequence"/>
</dbReference>
<organism evidence="2 3">
    <name type="scientific">Caloramator proteoclasticus DSM 10124</name>
    <dbReference type="NCBI Taxonomy" id="1121262"/>
    <lineage>
        <taxon>Bacteria</taxon>
        <taxon>Bacillati</taxon>
        <taxon>Bacillota</taxon>
        <taxon>Clostridia</taxon>
        <taxon>Eubacteriales</taxon>
        <taxon>Clostridiaceae</taxon>
        <taxon>Caloramator</taxon>
    </lineage>
</organism>
<feature type="transmembrane region" description="Helical" evidence="1">
    <location>
        <begin position="112"/>
        <end position="132"/>
    </location>
</feature>
<gene>
    <name evidence="2" type="ORF">SAMN02746091_00677</name>
</gene>
<keyword evidence="1" id="KW-1133">Transmembrane helix</keyword>
<sequence length="140" mass="16590">MDKKQKIFLIKKRVKFVLIASFISIVVLSAISIIYALIRNKDIFKNIYTTLYYFGGFSMILAIPQLYKRNEDAKLRRIRRQSPLYGFYDMKENPYTEEAMEEAFEEFREDGFYTGISIFLYSGIILLIAFLLEKVYMLRG</sequence>
<name>A0A1M4UKI5_9CLOT</name>
<keyword evidence="1" id="KW-0812">Transmembrane</keyword>
<dbReference type="EMBL" id="FQVG01000008">
    <property type="protein sequence ID" value="SHE57282.1"/>
    <property type="molecule type" value="Genomic_DNA"/>
</dbReference>
<evidence type="ECO:0008006" key="4">
    <source>
        <dbReference type="Google" id="ProtNLM"/>
    </source>
</evidence>
<keyword evidence="1" id="KW-0472">Membrane</keyword>
<reference evidence="3" key="1">
    <citation type="submission" date="2016-11" db="EMBL/GenBank/DDBJ databases">
        <authorList>
            <person name="Varghese N."/>
            <person name="Submissions S."/>
        </authorList>
    </citation>
    <scope>NUCLEOTIDE SEQUENCE [LARGE SCALE GENOMIC DNA]</scope>
    <source>
        <strain evidence="3">DSM 10124</strain>
    </source>
</reference>
<protein>
    <recommendedName>
        <fullName evidence="4">DUF3899 domain-containing protein</fullName>
    </recommendedName>
</protein>
<evidence type="ECO:0000313" key="2">
    <source>
        <dbReference type="EMBL" id="SHE57282.1"/>
    </source>
</evidence>